<comment type="caution">
    <text evidence="1">The sequence shown here is derived from an EMBL/GenBank/DDBJ whole genome shotgun (WGS) entry which is preliminary data.</text>
</comment>
<dbReference type="SUPFAM" id="SSF52047">
    <property type="entry name" value="RNI-like"/>
    <property type="match status" value="1"/>
</dbReference>
<reference evidence="1 2" key="1">
    <citation type="submission" date="2020-04" db="EMBL/GenBank/DDBJ databases">
        <authorList>
            <person name="Alioto T."/>
            <person name="Alioto T."/>
            <person name="Gomez Garrido J."/>
        </authorList>
    </citation>
    <scope>NUCLEOTIDE SEQUENCE [LARGE SCALE GENOMIC DNA]</scope>
</reference>
<dbReference type="Gene3D" id="3.80.10.10">
    <property type="entry name" value="Ribonuclease Inhibitor"/>
    <property type="match status" value="1"/>
</dbReference>
<dbReference type="Proteomes" id="UP000494165">
    <property type="component" value="Unassembled WGS sequence"/>
</dbReference>
<dbReference type="AlphaFoldDB" id="A0A8S1DGR9"/>
<evidence type="ECO:0000313" key="1">
    <source>
        <dbReference type="EMBL" id="CAB3379083.1"/>
    </source>
</evidence>
<sequence length="553" mass="64407">MVNSDESPMHLAKLLGLRNSLTNKTNDFVFNLVSKLPQTMNVEYVLKDCVKFLSPNIRKAVLLKLLSTKKLSMRLERDDEDMKLFMIPALALLLETDSNVEVLDLTGYVSHCPRTRRYVLLELAINYVSARATNLLSLSILKEGCFRENMPGMQVFNRNYMQAFVKLEHLQVLRIEEFEIDVQDLMWLCEKLRHLRFVSVNISEHYFNIPTLEELRDSFQFLKAFFFRSTASVQHILEFRNLCKMYLPNLQVIMGFASDFCSQREYQYAPHMKKERNLRHLGLNFQYEKADKDVHFMFPRVTHLMIEGPDKFSNNEWQIKPLLKFSISEIESLHLSHVPPEIVLQFVTTYGPNLHSLFLGNSICLKDSESSLDRIFELCPKLERVGLVDVKGPVIPMSCFTMLKEVILKYETVSDILIAPNLEKVTLIGQVVNKDDMRKLTDLISEKKSLRKLKTLVVRMQCHSIAEVKQPFFLALVDFVKTAARVLPAITEIQFRINYKCDFLILAESMMSGRYTNDEISGVEPFFKNLDDIQEFEWFADEDLMETLKLRFP</sequence>
<evidence type="ECO:0000313" key="2">
    <source>
        <dbReference type="Proteomes" id="UP000494165"/>
    </source>
</evidence>
<proteinExistence type="predicted"/>
<dbReference type="InterPro" id="IPR032675">
    <property type="entry name" value="LRR_dom_sf"/>
</dbReference>
<name>A0A8S1DGR9_9INSE</name>
<gene>
    <name evidence="1" type="ORF">CLODIP_2_CD09476</name>
</gene>
<accession>A0A8S1DGR9</accession>
<protein>
    <submittedName>
        <fullName evidence="1">Uncharacterized protein</fullName>
    </submittedName>
</protein>
<organism evidence="1 2">
    <name type="scientific">Cloeon dipterum</name>
    <dbReference type="NCBI Taxonomy" id="197152"/>
    <lineage>
        <taxon>Eukaryota</taxon>
        <taxon>Metazoa</taxon>
        <taxon>Ecdysozoa</taxon>
        <taxon>Arthropoda</taxon>
        <taxon>Hexapoda</taxon>
        <taxon>Insecta</taxon>
        <taxon>Pterygota</taxon>
        <taxon>Palaeoptera</taxon>
        <taxon>Ephemeroptera</taxon>
        <taxon>Pisciforma</taxon>
        <taxon>Baetidae</taxon>
        <taxon>Cloeon</taxon>
    </lineage>
</organism>
<dbReference type="EMBL" id="CADEPI010000178">
    <property type="protein sequence ID" value="CAB3379083.1"/>
    <property type="molecule type" value="Genomic_DNA"/>
</dbReference>
<keyword evidence="2" id="KW-1185">Reference proteome</keyword>